<dbReference type="EMBL" id="SNXE01000004">
    <property type="protein sequence ID" value="TDP09671.1"/>
    <property type="molecule type" value="Genomic_DNA"/>
</dbReference>
<keyword evidence="3" id="KW-1185">Reference proteome</keyword>
<evidence type="ECO:0000256" key="1">
    <source>
        <dbReference type="SAM" id="MobiDB-lite"/>
    </source>
</evidence>
<feature type="compositionally biased region" description="Pro residues" evidence="1">
    <location>
        <begin position="91"/>
        <end position="102"/>
    </location>
</feature>
<feature type="compositionally biased region" description="Polar residues" evidence="1">
    <location>
        <begin position="359"/>
        <end position="370"/>
    </location>
</feature>
<feature type="compositionally biased region" description="Basic and acidic residues" evidence="1">
    <location>
        <begin position="113"/>
        <end position="130"/>
    </location>
</feature>
<feature type="region of interest" description="Disordered" evidence="1">
    <location>
        <begin position="83"/>
        <end position="216"/>
    </location>
</feature>
<accession>A0A4R6N872</accession>
<sequence length="496" mass="50307">MRRWATLRAVSLALNWPRPSPGGPRFPIPSALAAALSRDPQLGRALLLALLLHLLLVLLVGNAPGGSAKPGEGVWGSLSVRLRSGEASDPRPGPPRAAPPETPRLAQGPKGQARGERIGGQVRREEESRRLPATPGAAREGLWNAQSGQVLEGETSAPQPQPQPEPQPVPQPTSVAPSLSEAVAAPAPMPAPALTPATIKPLPSLEPLPEAPSLPAPVLRQLPAPALSAPSSSTGALAPAPTLAAEALQALPPAPRAPRLPQLAPAPLAADRLPAAAMSSLSPLPQAELPALPEPVTRSLPAPAALAPAKPSQALAPLSPVSAAASAVESLSQAPLAPALPDLPERRLQQLPSDGAGSQGLQRPNASQAAALSPGQALPAVAATPSMLPALPPPPVIGAPDAGARLGQDVATPPSAAASAPAPKLNLSLPRGGEISGRESRSVLQLMPHPPERKNKLQQGIEDAARKDCREAHADKGLLAAVPLVLGAGSDKGCRW</sequence>
<reference evidence="2 3" key="1">
    <citation type="submission" date="2019-03" db="EMBL/GenBank/DDBJ databases">
        <title>Genomic Encyclopedia of Type Strains, Phase IV (KMG-IV): sequencing the most valuable type-strain genomes for metagenomic binning, comparative biology and taxonomic classification.</title>
        <authorList>
            <person name="Goeker M."/>
        </authorList>
    </citation>
    <scope>NUCLEOTIDE SEQUENCE [LARGE SCALE GENOMIC DNA]</scope>
    <source>
        <strain evidence="2 3">DSM 25082</strain>
    </source>
</reference>
<comment type="caution">
    <text evidence="2">The sequence shown here is derived from an EMBL/GenBank/DDBJ whole genome shotgun (WGS) entry which is preliminary data.</text>
</comment>
<feature type="compositionally biased region" description="Low complexity" evidence="1">
    <location>
        <begin position="194"/>
        <end position="203"/>
    </location>
</feature>
<organism evidence="2 3">
    <name type="scientific">Roseateles asaccharophilus</name>
    <dbReference type="NCBI Taxonomy" id="582607"/>
    <lineage>
        <taxon>Bacteria</taxon>
        <taxon>Pseudomonadati</taxon>
        <taxon>Pseudomonadota</taxon>
        <taxon>Betaproteobacteria</taxon>
        <taxon>Burkholderiales</taxon>
        <taxon>Sphaerotilaceae</taxon>
        <taxon>Roseateles</taxon>
    </lineage>
</organism>
<gene>
    <name evidence="2" type="ORF">DFR39_104234</name>
</gene>
<feature type="region of interest" description="Disordered" evidence="1">
    <location>
        <begin position="349"/>
        <end position="373"/>
    </location>
</feature>
<feature type="compositionally biased region" description="Low complexity" evidence="1">
    <location>
        <begin position="413"/>
        <end position="430"/>
    </location>
</feature>
<name>A0A4R6N872_9BURK</name>
<feature type="region of interest" description="Disordered" evidence="1">
    <location>
        <begin position="409"/>
        <end position="435"/>
    </location>
</feature>
<protein>
    <submittedName>
        <fullName evidence="2">Uncharacterized protein</fullName>
    </submittedName>
</protein>
<dbReference type="AlphaFoldDB" id="A0A4R6N872"/>
<proteinExistence type="predicted"/>
<feature type="compositionally biased region" description="Pro residues" evidence="1">
    <location>
        <begin position="204"/>
        <end position="215"/>
    </location>
</feature>
<feature type="region of interest" description="Disordered" evidence="1">
    <location>
        <begin position="303"/>
        <end position="332"/>
    </location>
</feature>
<dbReference type="Proteomes" id="UP000295357">
    <property type="component" value="Unassembled WGS sequence"/>
</dbReference>
<feature type="compositionally biased region" description="Pro residues" evidence="1">
    <location>
        <begin position="159"/>
        <end position="171"/>
    </location>
</feature>
<evidence type="ECO:0000313" key="3">
    <source>
        <dbReference type="Proteomes" id="UP000295357"/>
    </source>
</evidence>
<evidence type="ECO:0000313" key="2">
    <source>
        <dbReference type="EMBL" id="TDP09671.1"/>
    </source>
</evidence>